<sequence length="293" mass="32203">MKIALGPILYYWPKERVEEFYADAARWRVDIFYLGETVCSKRRALRRQDWLAIAGRLRDAGKEVVLSTQALLEANSELLQLEQFCNNGEYPVEANDMAAVQLLAGRVPFIAGPHINCYNGETLALLAGLGASRWVPPVELSAASIGALQGQRPAGMETEVFAYGRLPLAFSARCFTARADNVGKDECEQRCIHDPDGRPLHTQEDQRLFTVNGIQLQSGTPCNLLGELGPMAAMGVDIARISPQAEGTEAVVRAFRARLDERPAPELPPLDYCNGYWHGAPGMAWHGNEPNPG</sequence>
<dbReference type="UniPathway" id="UPA00232"/>
<dbReference type="AlphaFoldDB" id="A0A3M8RTJ3"/>
<protein>
    <recommendedName>
        <fullName evidence="1">Ubiquinone biosynthesis protein UbiV</fullName>
    </recommendedName>
</protein>
<dbReference type="OrthoDB" id="8523349at2"/>
<dbReference type="GO" id="GO:0051539">
    <property type="term" value="F:4 iron, 4 sulfur cluster binding"/>
    <property type="evidence" value="ECO:0007669"/>
    <property type="project" value="UniProtKB-UniRule"/>
</dbReference>
<dbReference type="InterPro" id="IPR043693">
    <property type="entry name" value="UbiV"/>
</dbReference>
<keyword evidence="1" id="KW-0004">4Fe-4S</keyword>
<dbReference type="HAMAP" id="MF_02233">
    <property type="entry name" value="UbiV"/>
    <property type="match status" value="1"/>
</dbReference>
<comment type="cofactor">
    <cofactor evidence="1">
        <name>[4Fe-4S] cluster</name>
        <dbReference type="ChEBI" id="CHEBI:49883"/>
    </cofactor>
</comment>
<keyword evidence="1" id="KW-0831">Ubiquinone biosynthesis</keyword>
<dbReference type="GO" id="GO:0006744">
    <property type="term" value="P:ubiquinone biosynthetic process"/>
    <property type="evidence" value="ECO:0007669"/>
    <property type="project" value="UniProtKB-UniRule"/>
</dbReference>
<comment type="subunit">
    <text evidence="1">Forms a heterodimer with UbiU.</text>
</comment>
<feature type="binding site" evidence="1">
    <location>
        <position position="39"/>
    </location>
    <ligand>
        <name>[4Fe-4S] cluster</name>
        <dbReference type="ChEBI" id="CHEBI:49883"/>
    </ligand>
</feature>
<evidence type="ECO:0000256" key="1">
    <source>
        <dbReference type="HAMAP-Rule" id="MF_02233"/>
    </source>
</evidence>
<gene>
    <name evidence="1" type="primary">ubiV</name>
    <name evidence="2" type="ORF">EC580_01875</name>
</gene>
<accession>A0A3M8RTJ3</accession>
<dbReference type="PANTHER" id="PTHR30217:SF11">
    <property type="entry name" value="UBIQUINONE BIOSYNTHESIS PROTEIN UBIV"/>
    <property type="match status" value="1"/>
</dbReference>
<dbReference type="EMBL" id="RIZI01000103">
    <property type="protein sequence ID" value="RNF70464.1"/>
    <property type="molecule type" value="Genomic_DNA"/>
</dbReference>
<evidence type="ECO:0000313" key="2">
    <source>
        <dbReference type="EMBL" id="RNF70464.1"/>
    </source>
</evidence>
<comment type="function">
    <text evidence="1">Required for O(2)-independent ubiquinone (coenzyme Q) biosynthesis. Together with UbiU, is essential for the C6-hydroxylation reaction in the oxygen-independent ubiquinone biosynthesis pathway.</text>
</comment>
<feature type="binding site" evidence="1">
    <location>
        <position position="187"/>
    </location>
    <ligand>
        <name>[4Fe-4S] cluster</name>
        <dbReference type="ChEBI" id="CHEBI:49883"/>
    </ligand>
</feature>
<keyword evidence="1" id="KW-0479">Metal-binding</keyword>
<dbReference type="InterPro" id="IPR001539">
    <property type="entry name" value="Peptidase_U32"/>
</dbReference>
<feature type="binding site" evidence="1">
    <location>
        <position position="174"/>
    </location>
    <ligand>
        <name>[4Fe-4S] cluster</name>
        <dbReference type="ChEBI" id="CHEBI:49883"/>
    </ligand>
</feature>
<keyword evidence="1" id="KW-0411">Iron-sulfur</keyword>
<dbReference type="Pfam" id="PF01136">
    <property type="entry name" value="Peptidase_U32"/>
    <property type="match status" value="1"/>
</dbReference>
<dbReference type="NCBIfam" id="NF011991">
    <property type="entry name" value="PRK15447.1"/>
    <property type="match status" value="1"/>
</dbReference>
<comment type="similarity">
    <text evidence="1">Belongs to the peptidase U32 family. UbiV subfamily.</text>
</comment>
<organism evidence="2">
    <name type="scientific">Acidithiobacillus sulfuriphilus</name>
    <dbReference type="NCBI Taxonomy" id="1867749"/>
    <lineage>
        <taxon>Bacteria</taxon>
        <taxon>Pseudomonadati</taxon>
        <taxon>Pseudomonadota</taxon>
        <taxon>Acidithiobacillia</taxon>
        <taxon>Acidithiobacillales</taxon>
        <taxon>Acidithiobacillaceae</taxon>
        <taxon>Acidithiobacillus</taxon>
    </lineage>
</organism>
<comment type="caution">
    <text evidence="2">The sequence shown here is derived from an EMBL/GenBank/DDBJ whole genome shotgun (WGS) entry which is preliminary data.</text>
</comment>
<dbReference type="PANTHER" id="PTHR30217">
    <property type="entry name" value="PEPTIDASE U32 FAMILY"/>
    <property type="match status" value="1"/>
</dbReference>
<feature type="binding site" evidence="1">
    <location>
        <position position="191"/>
    </location>
    <ligand>
        <name>[4Fe-4S] cluster</name>
        <dbReference type="ChEBI" id="CHEBI:49883"/>
    </ligand>
</feature>
<dbReference type="InterPro" id="IPR051454">
    <property type="entry name" value="RNA/ubiquinone_mod_enzymes"/>
</dbReference>
<name>A0A3M8RTJ3_9PROT</name>
<proteinExistence type="inferred from homology"/>
<dbReference type="GO" id="GO:0046872">
    <property type="term" value="F:metal ion binding"/>
    <property type="evidence" value="ECO:0007669"/>
    <property type="project" value="UniProtKB-KW"/>
</dbReference>
<keyword evidence="1" id="KW-0408">Iron</keyword>
<dbReference type="RefSeq" id="WP_123101682.1">
    <property type="nucleotide sequence ID" value="NZ_CP127527.1"/>
</dbReference>
<reference evidence="2" key="1">
    <citation type="submission" date="2018-10" db="EMBL/GenBank/DDBJ databases">
        <title>Acidithiobacillus sulfuriphilus sp. nov.: an extremely acidophilic sulfur-oxidizing chemolithotroph isolated from a neutral pH environment.</title>
        <authorList>
            <person name="Falagan C."/>
            <person name="Moya-Beltran A."/>
            <person name="Quatrini R."/>
            <person name="Johnson D.B."/>
        </authorList>
    </citation>
    <scope>NUCLEOTIDE SEQUENCE [LARGE SCALE GENOMIC DNA]</scope>
    <source>
        <strain evidence="2">CJ-2</strain>
    </source>
</reference>
<comment type="pathway">
    <text evidence="1">Cofactor biosynthesis; ubiquinone biosynthesis.</text>
</comment>